<dbReference type="InterPro" id="IPR005471">
    <property type="entry name" value="Tscrpt_reg_IclR_N"/>
</dbReference>
<dbReference type="GO" id="GO:0006355">
    <property type="term" value="P:regulation of DNA-templated transcription"/>
    <property type="evidence" value="ECO:0007669"/>
    <property type="project" value="InterPro"/>
</dbReference>
<dbReference type="InterPro" id="IPR036390">
    <property type="entry name" value="WH_DNA-bd_sf"/>
</dbReference>
<dbReference type="InterPro" id="IPR036388">
    <property type="entry name" value="WH-like_DNA-bd_sf"/>
</dbReference>
<feature type="domain" description="HTH iclR-type" evidence="2">
    <location>
        <begin position="47"/>
        <end position="81"/>
    </location>
</feature>
<dbReference type="Gene3D" id="1.10.10.10">
    <property type="entry name" value="Winged helix-like DNA-binding domain superfamily/Winged helix DNA-binding domain"/>
    <property type="match status" value="1"/>
</dbReference>
<reference evidence="4" key="1">
    <citation type="submission" date="2015-11" db="EMBL/GenBank/DDBJ databases">
        <authorList>
            <person name="Kumar R."/>
            <person name="Singh D."/>
            <person name="Swarnkar M.K."/>
            <person name="Singh A.K."/>
            <person name="Kumar S."/>
        </authorList>
    </citation>
    <scope>NUCLEOTIDE SEQUENCE [LARGE SCALE GENOMIC DNA]</scope>
    <source>
        <strain evidence="4">ERGS4:06</strain>
    </source>
</reference>
<organism evidence="3 4">
    <name type="scientific">Arthrobacter alpinus</name>
    <dbReference type="NCBI Taxonomy" id="656366"/>
    <lineage>
        <taxon>Bacteria</taxon>
        <taxon>Bacillati</taxon>
        <taxon>Actinomycetota</taxon>
        <taxon>Actinomycetes</taxon>
        <taxon>Micrococcales</taxon>
        <taxon>Micrococcaceae</taxon>
        <taxon>Arthrobacter</taxon>
    </lineage>
</organism>
<gene>
    <name evidence="3" type="ORF">AS189_00765</name>
</gene>
<evidence type="ECO:0000313" key="3">
    <source>
        <dbReference type="EMBL" id="ALO65286.1"/>
    </source>
</evidence>
<dbReference type="RefSeq" id="WP_062285577.1">
    <property type="nucleotide sequence ID" value="NZ_CP013200.1"/>
</dbReference>
<dbReference type="EMBL" id="CP013200">
    <property type="protein sequence ID" value="ALO65286.1"/>
    <property type="molecule type" value="Genomic_DNA"/>
</dbReference>
<accession>A0A0S2LV78</accession>
<dbReference type="AlphaFoldDB" id="A0A0S2LV78"/>
<dbReference type="SUPFAM" id="SSF46785">
    <property type="entry name" value="Winged helix' DNA-binding domain"/>
    <property type="match status" value="1"/>
</dbReference>
<reference evidence="3 4" key="2">
    <citation type="journal article" date="2016" name="J. Biotechnol.">
        <title>Complete genome sequence of Arthrobacter alpinus ERGS4:06, a yellow pigmented bacterium tolerant to cold and radiations isolated from Sikkim Himalaya.</title>
        <authorList>
            <person name="Kumar R."/>
            <person name="Singh D."/>
            <person name="Swarnkar M.K."/>
            <person name="Singh A.K."/>
            <person name="Kumar S."/>
        </authorList>
    </citation>
    <scope>NUCLEOTIDE SEQUENCE [LARGE SCALE GENOMIC DNA]</scope>
    <source>
        <strain evidence="3 4">ERGS4:06</strain>
    </source>
</reference>
<dbReference type="Proteomes" id="UP000059574">
    <property type="component" value="Chromosome"/>
</dbReference>
<evidence type="ECO:0000256" key="1">
    <source>
        <dbReference type="SAM" id="MobiDB-lite"/>
    </source>
</evidence>
<sequence>MDDRDAVQQMQNELMLLSRYQFRPHPRSAGMLERSAFLLLSRLELVEAMTLKELSQALTLDTSTVHRQVAALLRSEYVHYVPGLPGEVARRLAPTAAGLAALVDTRAINEEGLRDVVGDWPAQRREQFLSLLLRFNQDVEALENTPWPRTGNPPAAGSETAE</sequence>
<protein>
    <recommendedName>
        <fullName evidence="2">HTH iclR-type domain-containing protein</fullName>
    </recommendedName>
</protein>
<evidence type="ECO:0000313" key="4">
    <source>
        <dbReference type="Proteomes" id="UP000059574"/>
    </source>
</evidence>
<dbReference type="GO" id="GO:0003677">
    <property type="term" value="F:DNA binding"/>
    <property type="evidence" value="ECO:0007669"/>
    <property type="project" value="InterPro"/>
</dbReference>
<name>A0A0S2LV78_9MICC</name>
<feature type="region of interest" description="Disordered" evidence="1">
    <location>
        <begin position="143"/>
        <end position="162"/>
    </location>
</feature>
<dbReference type="OrthoDB" id="9154853at2"/>
<proteinExistence type="predicted"/>
<evidence type="ECO:0000259" key="2">
    <source>
        <dbReference type="Pfam" id="PF09339"/>
    </source>
</evidence>
<dbReference type="Pfam" id="PF09339">
    <property type="entry name" value="HTH_IclR"/>
    <property type="match status" value="1"/>
</dbReference>